<feature type="compositionally biased region" description="Pro residues" evidence="2">
    <location>
        <begin position="215"/>
        <end position="224"/>
    </location>
</feature>
<feature type="region of interest" description="Disordered" evidence="2">
    <location>
        <begin position="140"/>
        <end position="246"/>
    </location>
</feature>
<protein>
    <submittedName>
        <fullName evidence="3">Uncharacterized protein</fullName>
    </submittedName>
</protein>
<feature type="compositionally biased region" description="Low complexity" evidence="2">
    <location>
        <begin position="225"/>
        <end position="238"/>
    </location>
</feature>
<evidence type="ECO:0000313" key="4">
    <source>
        <dbReference type="Proteomes" id="UP000824469"/>
    </source>
</evidence>
<evidence type="ECO:0000256" key="2">
    <source>
        <dbReference type="SAM" id="MobiDB-lite"/>
    </source>
</evidence>
<evidence type="ECO:0000256" key="1">
    <source>
        <dbReference type="SAM" id="Coils"/>
    </source>
</evidence>
<feature type="non-terminal residue" evidence="3">
    <location>
        <position position="585"/>
    </location>
</feature>
<proteinExistence type="predicted"/>
<keyword evidence="4" id="KW-1185">Reference proteome</keyword>
<dbReference type="AlphaFoldDB" id="A0AA38FZR4"/>
<name>A0AA38FZR4_TAXCH</name>
<dbReference type="EMBL" id="JAHRHJ020000005">
    <property type="protein sequence ID" value="KAH9313599.1"/>
    <property type="molecule type" value="Genomic_DNA"/>
</dbReference>
<accession>A0AA38FZR4</accession>
<feature type="compositionally biased region" description="Polar residues" evidence="2">
    <location>
        <begin position="194"/>
        <end position="210"/>
    </location>
</feature>
<sequence>LKLLNLKHNFSARPTFDPRDFLPRENLDPIHIPQIKDIYIDLYHEVKLRRKDHSRLALAEIVQYGVAIVPKGFQVTDQEVDQVYQDTDGDNWPFAEIDRNKAPQTIEERAKGTLQRTEHWFKKNSLIYLGVYFTMSPLGNAPTKPKHLPKGKGKDKEGETSTTQEEAPESPPSTAEEQVVSLVSPEEEEVVSSQTGTSTQDVATTTTGEVSTIPSPAPPSPPHVAQPTTPLVMSSPPSSTVPPPSSSIFSSLMDLSPNISPLISPIPSTPTVSSPAVTPTPVSIGGLASFSMPPPSVSTHFPVSTIVAPSSTPISSSSSGPTPLSPEWISKHLSQLKRKVPIAPMDFSIIPTKGAKKQKAITHFSQSASGERVMEIAYPDPIKEKKDLSPTDFTVTQVTMGTSSEILQGEALSVVDALCKKLQEAKEEKRILKEQNKHLLQALQKMGNAPPIAATETPEALSQEKINEYAKIGEQGVAVSSWREQILKDSEEVITKFTELYQNIDQANKELQAIAGPISEELDHARLQHETFQKMLDFPVNDLMKFGIFDHPRAPNKILVALDYQVDQMEFVLEKIDKIKEEALD</sequence>
<feature type="compositionally biased region" description="Low complexity" evidence="2">
    <location>
        <begin position="172"/>
        <end position="184"/>
    </location>
</feature>
<gene>
    <name evidence="3" type="ORF">KI387_022226</name>
</gene>
<comment type="caution">
    <text evidence="3">The sequence shown here is derived from an EMBL/GenBank/DDBJ whole genome shotgun (WGS) entry which is preliminary data.</text>
</comment>
<reference evidence="3 4" key="1">
    <citation type="journal article" date="2021" name="Nat. Plants">
        <title>The Taxus genome provides insights into paclitaxel biosynthesis.</title>
        <authorList>
            <person name="Xiong X."/>
            <person name="Gou J."/>
            <person name="Liao Q."/>
            <person name="Li Y."/>
            <person name="Zhou Q."/>
            <person name="Bi G."/>
            <person name="Li C."/>
            <person name="Du R."/>
            <person name="Wang X."/>
            <person name="Sun T."/>
            <person name="Guo L."/>
            <person name="Liang H."/>
            <person name="Lu P."/>
            <person name="Wu Y."/>
            <person name="Zhang Z."/>
            <person name="Ro D.K."/>
            <person name="Shang Y."/>
            <person name="Huang S."/>
            <person name="Yan J."/>
        </authorList>
    </citation>
    <scope>NUCLEOTIDE SEQUENCE [LARGE SCALE GENOMIC DNA]</scope>
    <source>
        <strain evidence="3">Ta-2019</strain>
    </source>
</reference>
<feature type="non-terminal residue" evidence="3">
    <location>
        <position position="1"/>
    </location>
</feature>
<dbReference type="Proteomes" id="UP000824469">
    <property type="component" value="Unassembled WGS sequence"/>
</dbReference>
<keyword evidence="1" id="KW-0175">Coiled coil</keyword>
<feature type="coiled-coil region" evidence="1">
    <location>
        <begin position="415"/>
        <end position="442"/>
    </location>
</feature>
<evidence type="ECO:0000313" key="3">
    <source>
        <dbReference type="EMBL" id="KAH9313599.1"/>
    </source>
</evidence>
<organism evidence="3 4">
    <name type="scientific">Taxus chinensis</name>
    <name type="common">Chinese yew</name>
    <name type="synonym">Taxus wallichiana var. chinensis</name>
    <dbReference type="NCBI Taxonomy" id="29808"/>
    <lineage>
        <taxon>Eukaryota</taxon>
        <taxon>Viridiplantae</taxon>
        <taxon>Streptophyta</taxon>
        <taxon>Embryophyta</taxon>
        <taxon>Tracheophyta</taxon>
        <taxon>Spermatophyta</taxon>
        <taxon>Pinopsida</taxon>
        <taxon>Pinidae</taxon>
        <taxon>Conifers II</taxon>
        <taxon>Cupressales</taxon>
        <taxon>Taxaceae</taxon>
        <taxon>Taxus</taxon>
    </lineage>
</organism>